<dbReference type="AlphaFoldDB" id="A0A0J8G729"/>
<reference evidence="4 5" key="1">
    <citation type="journal article" date="2015" name="Genome Biol. Evol.">
        <title>Comparative Genomics of Listeria Sensu Lato: Genus-Wide Differences in Evolutionary Dynamics and the Progressive Gain of Complex, Potentially Pathogenicity-Related Traits through Lateral Gene Transfer.</title>
        <authorList>
            <person name="Chiara M."/>
            <person name="Caruso M."/>
            <person name="D'Erchia A.M."/>
            <person name="Manzari C."/>
            <person name="Fraccalvieri R."/>
            <person name="Goffredo E."/>
            <person name="Latorre L."/>
            <person name="Miccolupo A."/>
            <person name="Padalino I."/>
            <person name="Santagada G."/>
            <person name="Chiocco D."/>
            <person name="Pesole G."/>
            <person name="Horner D.S."/>
            <person name="Parisi A."/>
        </authorList>
    </citation>
    <scope>NUCLEOTIDE SEQUENCE [LARGE SCALE GENOMIC DNA]</scope>
    <source>
        <strain evidence="4 5">1991</strain>
    </source>
</reference>
<dbReference type="Gene3D" id="3.40.50.720">
    <property type="entry name" value="NAD(P)-binding Rossmann-like Domain"/>
    <property type="match status" value="1"/>
</dbReference>
<proteinExistence type="predicted"/>
<dbReference type="Pfam" id="PF22725">
    <property type="entry name" value="GFO_IDH_MocA_C3"/>
    <property type="match status" value="1"/>
</dbReference>
<feature type="compositionally biased region" description="Polar residues" evidence="1">
    <location>
        <begin position="269"/>
        <end position="279"/>
    </location>
</feature>
<accession>A0A0J8G729</accession>
<dbReference type="PANTHER" id="PTHR43708">
    <property type="entry name" value="CONSERVED EXPRESSED OXIDOREDUCTASE (EUROFUNG)"/>
    <property type="match status" value="1"/>
</dbReference>
<comment type="caution">
    <text evidence="4">The sequence shown here is derived from an EMBL/GenBank/DDBJ whole genome shotgun (WGS) entry which is preliminary data.</text>
</comment>
<feature type="region of interest" description="Disordered" evidence="1">
    <location>
        <begin position="269"/>
        <end position="292"/>
    </location>
</feature>
<feature type="domain" description="GFO/IDH/MocA-like oxidoreductase" evidence="3">
    <location>
        <begin position="130"/>
        <end position="246"/>
    </location>
</feature>
<dbReference type="PANTHER" id="PTHR43708:SF8">
    <property type="entry name" value="OXIDOREDUCTASE"/>
    <property type="match status" value="1"/>
</dbReference>
<organism evidence="4 5">
    <name type="scientific">Listeria fleischmannii 1991</name>
    <dbReference type="NCBI Taxonomy" id="1430899"/>
    <lineage>
        <taxon>Bacteria</taxon>
        <taxon>Bacillati</taxon>
        <taxon>Bacillota</taxon>
        <taxon>Bacilli</taxon>
        <taxon>Bacillales</taxon>
        <taxon>Listeriaceae</taxon>
        <taxon>Listeria</taxon>
    </lineage>
</organism>
<feature type="domain" description="Gfo/Idh/MocA-like oxidoreductase N-terminal" evidence="2">
    <location>
        <begin position="5"/>
        <end position="120"/>
    </location>
</feature>
<name>A0A0J8G729_9LIST</name>
<dbReference type="SUPFAM" id="SSF51735">
    <property type="entry name" value="NAD(P)-binding Rossmann-fold domains"/>
    <property type="match status" value="1"/>
</dbReference>
<dbReference type="Proteomes" id="UP000052258">
    <property type="component" value="Unassembled WGS sequence"/>
</dbReference>
<keyword evidence="5" id="KW-1185">Reference proteome</keyword>
<dbReference type="InterPro" id="IPR036291">
    <property type="entry name" value="NAD(P)-bd_dom_sf"/>
</dbReference>
<evidence type="ECO:0000259" key="2">
    <source>
        <dbReference type="Pfam" id="PF01408"/>
    </source>
</evidence>
<dbReference type="InterPro" id="IPR000683">
    <property type="entry name" value="Gfo/Idh/MocA-like_OxRdtase_N"/>
</dbReference>
<dbReference type="EMBL" id="AZHO01000030">
    <property type="protein sequence ID" value="KMT58445.1"/>
    <property type="molecule type" value="Genomic_DNA"/>
</dbReference>
<dbReference type="Pfam" id="PF01408">
    <property type="entry name" value="GFO_IDH_MocA"/>
    <property type="match status" value="1"/>
</dbReference>
<dbReference type="GO" id="GO:0000166">
    <property type="term" value="F:nucleotide binding"/>
    <property type="evidence" value="ECO:0007669"/>
    <property type="project" value="InterPro"/>
</dbReference>
<dbReference type="RefSeq" id="WP_007473753.1">
    <property type="nucleotide sequence ID" value="NZ_KQ130619.1"/>
</dbReference>
<gene>
    <name evidence="4" type="ORF">X560_2271</name>
</gene>
<protein>
    <submittedName>
        <fullName evidence="4">Oxidoreductase, Gfo/Idh/MocA family protein</fullName>
    </submittedName>
</protein>
<evidence type="ECO:0000313" key="5">
    <source>
        <dbReference type="Proteomes" id="UP000052258"/>
    </source>
</evidence>
<sequence length="352" mass="39261">MEKVNLVIIGFGGMGSYHVELAKMSEHVVPVGAFDIDEKVHEKIREKGLRVYRSYQEVLADESVDAVLIATPNDVHKKLVIRALESGKHVLCEKPVTLNTTELKEILAVAEKTGRTFMVHQNRRYDQDFLIVKRMIQEKSIGDVYRIESRVQGANGIPGDWRHLKAQGGGMVLDWGVHLLDQLLFMVDSKIKHVSANLSFILGDEVDDGFVSTITFENGVTAHIEVGTTNFIKLPRWYVLGTNGTAVIRDWDLSGEVVIATENLHNSQPTPIQAGQGLTKTMAPPSEEATETRALPAPLEMETSLYNNFADVILKQATPIVKNEEVYRVLTLIEAIFKAAEENKVIENFDTI</sequence>
<dbReference type="PATRIC" id="fig|1430899.3.peg.2319"/>
<evidence type="ECO:0000313" key="4">
    <source>
        <dbReference type="EMBL" id="KMT58445.1"/>
    </source>
</evidence>
<dbReference type="OrthoDB" id="9815825at2"/>
<evidence type="ECO:0000256" key="1">
    <source>
        <dbReference type="SAM" id="MobiDB-lite"/>
    </source>
</evidence>
<dbReference type="InterPro" id="IPR055170">
    <property type="entry name" value="GFO_IDH_MocA-like_dom"/>
</dbReference>
<dbReference type="InterPro" id="IPR051317">
    <property type="entry name" value="Gfo/Idh/MocA_oxidoreduct"/>
</dbReference>
<evidence type="ECO:0000259" key="3">
    <source>
        <dbReference type="Pfam" id="PF22725"/>
    </source>
</evidence>
<dbReference type="Gene3D" id="3.30.360.10">
    <property type="entry name" value="Dihydrodipicolinate Reductase, domain 2"/>
    <property type="match status" value="1"/>
</dbReference>
<dbReference type="SUPFAM" id="SSF55347">
    <property type="entry name" value="Glyceraldehyde-3-phosphate dehydrogenase-like, C-terminal domain"/>
    <property type="match status" value="1"/>
</dbReference>